<evidence type="ECO:0000313" key="1">
    <source>
        <dbReference type="EMBL" id="GJJ15410.1"/>
    </source>
</evidence>
<keyword evidence="2" id="KW-1185">Reference proteome</keyword>
<comment type="caution">
    <text evidence="1">The sequence shown here is derived from an EMBL/GenBank/DDBJ whole genome shotgun (WGS) entry which is preliminary data.</text>
</comment>
<gene>
    <name evidence="1" type="ORF">Clacol_009686</name>
</gene>
<organism evidence="1 2">
    <name type="scientific">Clathrus columnatus</name>
    <dbReference type="NCBI Taxonomy" id="1419009"/>
    <lineage>
        <taxon>Eukaryota</taxon>
        <taxon>Fungi</taxon>
        <taxon>Dikarya</taxon>
        <taxon>Basidiomycota</taxon>
        <taxon>Agaricomycotina</taxon>
        <taxon>Agaricomycetes</taxon>
        <taxon>Phallomycetidae</taxon>
        <taxon>Phallales</taxon>
        <taxon>Clathraceae</taxon>
        <taxon>Clathrus</taxon>
    </lineage>
</organism>
<protein>
    <submittedName>
        <fullName evidence="1">Uncharacterized protein</fullName>
    </submittedName>
</protein>
<evidence type="ECO:0000313" key="2">
    <source>
        <dbReference type="Proteomes" id="UP001050691"/>
    </source>
</evidence>
<accession>A0AAV5ARK9</accession>
<reference evidence="1" key="1">
    <citation type="submission" date="2021-10" db="EMBL/GenBank/DDBJ databases">
        <title>De novo Genome Assembly of Clathrus columnatus (Basidiomycota, Fungi) Using Illumina and Nanopore Sequence Data.</title>
        <authorList>
            <person name="Ogiso-Tanaka E."/>
            <person name="Itagaki H."/>
            <person name="Hosoya T."/>
            <person name="Hosaka K."/>
        </authorList>
    </citation>
    <scope>NUCLEOTIDE SEQUENCE</scope>
    <source>
        <strain evidence="1">MO-923</strain>
    </source>
</reference>
<sequence length="50" mass="5479">MTIPILNSKYYPLQLEKDDALDAMGNLESLNSVPQRENANISPAVGGFKD</sequence>
<dbReference type="AlphaFoldDB" id="A0AAV5ARK9"/>
<dbReference type="EMBL" id="BPWL01000011">
    <property type="protein sequence ID" value="GJJ15410.1"/>
    <property type="molecule type" value="Genomic_DNA"/>
</dbReference>
<name>A0AAV5ARK9_9AGAM</name>
<proteinExistence type="predicted"/>
<dbReference type="Proteomes" id="UP001050691">
    <property type="component" value="Unassembled WGS sequence"/>
</dbReference>